<keyword evidence="7" id="KW-1185">Reference proteome</keyword>
<dbReference type="Proteomes" id="UP000663832">
    <property type="component" value="Unassembled WGS sequence"/>
</dbReference>
<dbReference type="InterPro" id="IPR000742">
    <property type="entry name" value="EGF"/>
</dbReference>
<keyword evidence="1" id="KW-0245">EGF-like domain</keyword>
<dbReference type="InterPro" id="IPR002557">
    <property type="entry name" value="Chitin-bd_dom"/>
</dbReference>
<dbReference type="AlphaFoldDB" id="A0A815Z9J2"/>
<evidence type="ECO:0000259" key="4">
    <source>
        <dbReference type="PROSITE" id="PS50026"/>
    </source>
</evidence>
<feature type="domain" description="EGF-like" evidence="4">
    <location>
        <begin position="206"/>
        <end position="249"/>
    </location>
</feature>
<comment type="caution">
    <text evidence="1">Lacks conserved residue(s) required for the propagation of feature annotation.</text>
</comment>
<sequence length="320" mass="33396">MYILLIVTCFLLTFQVNARKIYIYERDASYNPCVSGSGVYFYPDPTNPHRYYQCDASGKFYLQTCASDLVWDDLITACNYASAVAPSSGGASSGSSSSGGGSPSPPDDSSETPSSGASSGSSSSGGGSQSPPDDSSETPSSGASSGSSSGGGSHSSSSGNLGPTQISFPSSPTDKVPATIQKPSSSASSSSASSSSVSSSSPSSSSSSLCKPVNPCGDHGECIESPSNSNKRRRFACICEENWFGRLCDKQSSGFSTPGPRTHLDQIINNTLTTDTFSLPISNEKDSKYIFYGLNGNNKVEPMSHLNKRMIEPESDEEFE</sequence>
<feature type="disulfide bond" evidence="1">
    <location>
        <begin position="239"/>
        <end position="248"/>
    </location>
</feature>
<evidence type="ECO:0000259" key="5">
    <source>
        <dbReference type="PROSITE" id="PS50940"/>
    </source>
</evidence>
<feature type="compositionally biased region" description="Low complexity" evidence="2">
    <location>
        <begin position="183"/>
        <end position="208"/>
    </location>
</feature>
<feature type="domain" description="Chitin-binding type-2" evidence="5">
    <location>
        <begin position="30"/>
        <end position="89"/>
    </location>
</feature>
<dbReference type="Pfam" id="PF01607">
    <property type="entry name" value="CBM_14"/>
    <property type="match status" value="1"/>
</dbReference>
<proteinExistence type="predicted"/>
<dbReference type="SMART" id="SM00494">
    <property type="entry name" value="ChtBD2"/>
    <property type="match status" value="1"/>
</dbReference>
<dbReference type="InterPro" id="IPR036508">
    <property type="entry name" value="Chitin-bd_dom_sf"/>
</dbReference>
<dbReference type="PROSITE" id="PS00022">
    <property type="entry name" value="EGF_1"/>
    <property type="match status" value="1"/>
</dbReference>
<dbReference type="SUPFAM" id="SSF57196">
    <property type="entry name" value="EGF/Laminin"/>
    <property type="match status" value="1"/>
</dbReference>
<name>A0A815Z9J2_9BILA</name>
<keyword evidence="1" id="KW-1015">Disulfide bond</keyword>
<dbReference type="GO" id="GO:0008061">
    <property type="term" value="F:chitin binding"/>
    <property type="evidence" value="ECO:0007669"/>
    <property type="project" value="InterPro"/>
</dbReference>
<dbReference type="Gene3D" id="2.170.140.10">
    <property type="entry name" value="Chitin binding domain"/>
    <property type="match status" value="1"/>
</dbReference>
<feature type="compositionally biased region" description="Low complexity" evidence="2">
    <location>
        <begin position="86"/>
        <end position="96"/>
    </location>
</feature>
<evidence type="ECO:0000313" key="7">
    <source>
        <dbReference type="Proteomes" id="UP000663832"/>
    </source>
</evidence>
<feature type="compositionally biased region" description="Low complexity" evidence="2">
    <location>
        <begin position="111"/>
        <end position="122"/>
    </location>
</feature>
<dbReference type="PROSITE" id="PS50940">
    <property type="entry name" value="CHIT_BIND_II"/>
    <property type="match status" value="1"/>
</dbReference>
<dbReference type="PROSITE" id="PS50026">
    <property type="entry name" value="EGF_3"/>
    <property type="match status" value="1"/>
</dbReference>
<evidence type="ECO:0000313" key="6">
    <source>
        <dbReference type="EMBL" id="CAF1581925.1"/>
    </source>
</evidence>
<dbReference type="SUPFAM" id="SSF57625">
    <property type="entry name" value="Invertebrate chitin-binding proteins"/>
    <property type="match status" value="1"/>
</dbReference>
<reference evidence="6" key="1">
    <citation type="submission" date="2021-02" db="EMBL/GenBank/DDBJ databases">
        <authorList>
            <person name="Nowell W R."/>
        </authorList>
    </citation>
    <scope>NUCLEOTIDE SEQUENCE</scope>
</reference>
<accession>A0A815Z9J2</accession>
<comment type="caution">
    <text evidence="6">The sequence shown here is derived from an EMBL/GenBank/DDBJ whole genome shotgun (WGS) entry which is preliminary data.</text>
</comment>
<dbReference type="GO" id="GO:0005576">
    <property type="term" value="C:extracellular region"/>
    <property type="evidence" value="ECO:0007669"/>
    <property type="project" value="InterPro"/>
</dbReference>
<feature type="chain" id="PRO_5032481520" description="Chitin-binding type-2 domain-containing protein" evidence="3">
    <location>
        <begin position="19"/>
        <end position="320"/>
    </location>
</feature>
<feature type="compositionally biased region" description="Polar residues" evidence="2">
    <location>
        <begin position="160"/>
        <end position="173"/>
    </location>
</feature>
<feature type="region of interest" description="Disordered" evidence="2">
    <location>
        <begin position="86"/>
        <end position="210"/>
    </location>
</feature>
<feature type="signal peptide" evidence="3">
    <location>
        <begin position="1"/>
        <end position="18"/>
    </location>
</feature>
<evidence type="ECO:0000256" key="2">
    <source>
        <dbReference type="SAM" id="MobiDB-lite"/>
    </source>
</evidence>
<keyword evidence="3" id="KW-0732">Signal</keyword>
<evidence type="ECO:0000256" key="3">
    <source>
        <dbReference type="SAM" id="SignalP"/>
    </source>
</evidence>
<evidence type="ECO:0000256" key="1">
    <source>
        <dbReference type="PROSITE-ProRule" id="PRU00076"/>
    </source>
</evidence>
<gene>
    <name evidence="6" type="ORF">QVE165_LOCUS50142</name>
</gene>
<dbReference type="EMBL" id="CAJNOM010000960">
    <property type="protein sequence ID" value="CAF1581925.1"/>
    <property type="molecule type" value="Genomic_DNA"/>
</dbReference>
<evidence type="ECO:0008006" key="8">
    <source>
        <dbReference type="Google" id="ProtNLM"/>
    </source>
</evidence>
<organism evidence="6 7">
    <name type="scientific">Adineta steineri</name>
    <dbReference type="NCBI Taxonomy" id="433720"/>
    <lineage>
        <taxon>Eukaryota</taxon>
        <taxon>Metazoa</taxon>
        <taxon>Spiralia</taxon>
        <taxon>Gnathifera</taxon>
        <taxon>Rotifera</taxon>
        <taxon>Eurotatoria</taxon>
        <taxon>Bdelloidea</taxon>
        <taxon>Adinetida</taxon>
        <taxon>Adinetidae</taxon>
        <taxon>Adineta</taxon>
    </lineage>
</organism>
<dbReference type="Pfam" id="PF00008">
    <property type="entry name" value="EGF"/>
    <property type="match status" value="1"/>
</dbReference>
<dbReference type="Gene3D" id="2.10.25.10">
    <property type="entry name" value="Laminin"/>
    <property type="match status" value="1"/>
</dbReference>
<protein>
    <recommendedName>
        <fullName evidence="8">Chitin-binding type-2 domain-containing protein</fullName>
    </recommendedName>
</protein>
<dbReference type="OrthoDB" id="10057268at2759"/>
<feature type="compositionally biased region" description="Low complexity" evidence="2">
    <location>
        <begin position="129"/>
        <end position="147"/>
    </location>
</feature>